<dbReference type="InterPro" id="IPR013976">
    <property type="entry name" value="HDOD"/>
</dbReference>
<evidence type="ECO:0000313" key="3">
    <source>
        <dbReference type="EMBL" id="ADN10123.1"/>
    </source>
</evidence>
<dbReference type="PANTHER" id="PTHR33525:SF4">
    <property type="entry name" value="CYCLIC DI-GMP PHOSPHODIESTERASE CDGJ"/>
    <property type="match status" value="1"/>
</dbReference>
<dbReference type="PANTHER" id="PTHR33525">
    <property type="match status" value="1"/>
</dbReference>
<dbReference type="OrthoDB" id="9804751at2"/>
<feature type="domain" description="HDOD" evidence="2">
    <location>
        <begin position="202"/>
        <end position="389"/>
    </location>
</feature>
<protein>
    <submittedName>
        <fullName evidence="3">Diguanylate phosphodiesterase</fullName>
    </submittedName>
</protein>
<dbReference type="Pfam" id="PF00563">
    <property type="entry name" value="EAL"/>
    <property type="match status" value="1"/>
</dbReference>
<dbReference type="InterPro" id="IPR035919">
    <property type="entry name" value="EAL_sf"/>
</dbReference>
<feature type="domain" description="EAL" evidence="1">
    <location>
        <begin position="1"/>
        <end position="208"/>
    </location>
</feature>
<reference evidence="4" key="1">
    <citation type="journal article" date="2010" name="Stand. Genomic Sci.">
        <title>Complete genome sequence of Sulfurimonas autotrophica type strain (OK10).</title>
        <authorList>
            <person name="Sikorski J."/>
            <person name="Munk C."/>
            <person name="Lapidus A."/>
            <person name="Djao O."/>
            <person name="Lucas S."/>
            <person name="Glavina Del Rio T."/>
            <person name="Nolan M."/>
            <person name="Tice H."/>
            <person name="Han C."/>
            <person name="Cheng J."/>
            <person name="Tapia R."/>
            <person name="Goodwin L."/>
            <person name="Pitluck S."/>
            <person name="Liolios K."/>
            <person name="Ivanova N."/>
            <person name="Mavromatis K."/>
            <person name="Mikhailova N."/>
            <person name="Pati A."/>
            <person name="Sims D."/>
            <person name="Meincke L."/>
            <person name="Brettin T."/>
            <person name="Detter J."/>
            <person name="Chen A."/>
            <person name="Palaniappan K."/>
            <person name="Land M."/>
            <person name="Hauser L."/>
            <person name="Chang Y."/>
            <person name="Jeffries C."/>
            <person name="Rohde M."/>
            <person name="Lang E."/>
            <person name="Spring S."/>
            <person name="Goker M."/>
            <person name="Woyke T."/>
            <person name="Bristow J."/>
            <person name="Eisen J."/>
            <person name="Markowitz V."/>
            <person name="Hugenholtz P."/>
            <person name="Kyrpides N."/>
            <person name="Klenk H."/>
        </authorList>
    </citation>
    <scope>NUCLEOTIDE SEQUENCE [LARGE SCALE GENOMIC DNA]</scope>
    <source>
        <strain evidence="4">ATCC BAA-671 / DSM 16294 / JCM 11897 / OK10</strain>
    </source>
</reference>
<dbReference type="PROSITE" id="PS50883">
    <property type="entry name" value="EAL"/>
    <property type="match status" value="1"/>
</dbReference>
<dbReference type="eggNOG" id="COG3434">
    <property type="taxonomic scope" value="Bacteria"/>
</dbReference>
<dbReference type="AlphaFoldDB" id="E0URV9"/>
<dbReference type="KEGG" id="sua:Saut_2081"/>
<dbReference type="SUPFAM" id="SSF109604">
    <property type="entry name" value="HD-domain/PDEase-like"/>
    <property type="match status" value="1"/>
</dbReference>
<dbReference type="Gene3D" id="3.20.20.450">
    <property type="entry name" value="EAL domain"/>
    <property type="match status" value="1"/>
</dbReference>
<dbReference type="Pfam" id="PF08668">
    <property type="entry name" value="HDOD"/>
    <property type="match status" value="1"/>
</dbReference>
<gene>
    <name evidence="3" type="ordered locus">Saut_2081</name>
</gene>
<dbReference type="PIRSF" id="PIRSF003180">
    <property type="entry name" value="DiGMPpdiest_YuxH"/>
    <property type="match status" value="1"/>
</dbReference>
<sequence>MDSVYLARQPILNKDEDIYYYEILYRDADKKSHVHSNIAASASVITSILNKFGTKTLLGDKKAFVKVDERFLLNDIVFTIPKEFFIFSLFADINLSEKVVHRIDELHQQGYELAINDTDLNDEFMQKYRDILHQLSFVKINFDVLASYDIADLIAELHVSQIEVIATKIENNKTYELAKSVGCDYFEGYFFAKPIILENAKYEPFQLNVLKLYNLLMQDVNIDEITSEFEKNPEITVQLLQFMNSAAFHFRKRISSLHHVLILLGRIPLGRWLMLLIYSKSVSKIDKHSPLMLMVINRTYLMQEILKEVEPGVRSNMLGEAYMVGVLSLMDTLFSMKMSEVLEGIHVSDSVKEAVLDDKGFLGEIYAVVRATESFDVDEVMVFERKHKLGKGSIKNLVIQAIEHVSEFENAGENDS</sequence>
<dbReference type="InterPro" id="IPR001633">
    <property type="entry name" value="EAL_dom"/>
</dbReference>
<evidence type="ECO:0000259" key="2">
    <source>
        <dbReference type="PROSITE" id="PS51833"/>
    </source>
</evidence>
<dbReference type="RefSeq" id="WP_013327876.1">
    <property type="nucleotide sequence ID" value="NC_014506.1"/>
</dbReference>
<evidence type="ECO:0000313" key="4">
    <source>
        <dbReference type="Proteomes" id="UP000007803"/>
    </source>
</evidence>
<dbReference type="Proteomes" id="UP000007803">
    <property type="component" value="Chromosome"/>
</dbReference>
<accession>E0URV9</accession>
<organism evidence="3 4">
    <name type="scientific">Sulfurimonas autotrophica (strain ATCC BAA-671 / DSM 16294 / JCM 11897 / OK10)</name>
    <dbReference type="NCBI Taxonomy" id="563040"/>
    <lineage>
        <taxon>Bacteria</taxon>
        <taxon>Pseudomonadati</taxon>
        <taxon>Campylobacterota</taxon>
        <taxon>Epsilonproteobacteria</taxon>
        <taxon>Campylobacterales</taxon>
        <taxon>Sulfurimonadaceae</taxon>
        <taxon>Sulfurimonas</taxon>
    </lineage>
</organism>
<keyword evidence="4" id="KW-1185">Reference proteome</keyword>
<evidence type="ECO:0000259" key="1">
    <source>
        <dbReference type="PROSITE" id="PS50883"/>
    </source>
</evidence>
<proteinExistence type="predicted"/>
<dbReference type="EMBL" id="CP002205">
    <property type="protein sequence ID" value="ADN10123.1"/>
    <property type="molecule type" value="Genomic_DNA"/>
</dbReference>
<dbReference type="PROSITE" id="PS51833">
    <property type="entry name" value="HDOD"/>
    <property type="match status" value="1"/>
</dbReference>
<name>E0URV9_SULAO</name>
<dbReference type="InterPro" id="IPR052340">
    <property type="entry name" value="RNase_Y/CdgJ"/>
</dbReference>
<dbReference type="HOGENOM" id="CLU_044951_2_0_7"/>
<dbReference type="SUPFAM" id="SSF141868">
    <property type="entry name" value="EAL domain-like"/>
    <property type="match status" value="1"/>
</dbReference>
<dbReference type="InterPro" id="IPR014408">
    <property type="entry name" value="dGMP_Pdiesterase_EAL/HD-GYP"/>
</dbReference>
<dbReference type="STRING" id="563040.Saut_2081"/>
<dbReference type="Gene3D" id="1.10.3210.10">
    <property type="entry name" value="Hypothetical protein af1432"/>
    <property type="match status" value="1"/>
</dbReference>